<name>A0ABY6NZF0_9NOCA</name>
<protein>
    <recommendedName>
        <fullName evidence="1">non-specific serine/threonine protein kinase</fullName>
        <ecNumber evidence="1">2.7.11.1</ecNumber>
    </recommendedName>
</protein>
<keyword evidence="2" id="KW-0723">Serine/threonine-protein kinase</keyword>
<dbReference type="Gene3D" id="3.30.200.20">
    <property type="entry name" value="Phosphorylase Kinase, domain 1"/>
    <property type="match status" value="1"/>
</dbReference>
<dbReference type="InterPro" id="IPR000719">
    <property type="entry name" value="Prot_kinase_dom"/>
</dbReference>
<evidence type="ECO:0000313" key="11">
    <source>
        <dbReference type="Proteomes" id="UP001164965"/>
    </source>
</evidence>
<dbReference type="EC" id="2.7.11.1" evidence="1"/>
<evidence type="ECO:0000256" key="2">
    <source>
        <dbReference type="ARBA" id="ARBA00022527"/>
    </source>
</evidence>
<organism evidence="10 11">
    <name type="scientific">Rhodococcus antarcticus</name>
    <dbReference type="NCBI Taxonomy" id="2987751"/>
    <lineage>
        <taxon>Bacteria</taxon>
        <taxon>Bacillati</taxon>
        <taxon>Actinomycetota</taxon>
        <taxon>Actinomycetes</taxon>
        <taxon>Mycobacteriales</taxon>
        <taxon>Nocardiaceae</taxon>
        <taxon>Rhodococcus</taxon>
    </lineage>
</organism>
<dbReference type="EMBL" id="CP110615">
    <property type="protein sequence ID" value="UZJ24789.1"/>
    <property type="molecule type" value="Genomic_DNA"/>
</dbReference>
<dbReference type="PROSITE" id="PS50011">
    <property type="entry name" value="PROTEIN_KINASE_DOM"/>
    <property type="match status" value="1"/>
</dbReference>
<dbReference type="Proteomes" id="UP001164965">
    <property type="component" value="Chromosome"/>
</dbReference>
<dbReference type="RefSeq" id="WP_265382895.1">
    <property type="nucleotide sequence ID" value="NZ_CP110615.1"/>
</dbReference>
<dbReference type="CDD" id="cd14014">
    <property type="entry name" value="STKc_PknB_like"/>
    <property type="match status" value="1"/>
</dbReference>
<dbReference type="Gene3D" id="3.30.70.1060">
    <property type="entry name" value="Dimeric alpha+beta barrel"/>
    <property type="match status" value="1"/>
</dbReference>
<evidence type="ECO:0000256" key="6">
    <source>
        <dbReference type="ARBA" id="ARBA00022840"/>
    </source>
</evidence>
<keyword evidence="5 10" id="KW-0418">Kinase</keyword>
<keyword evidence="4 7" id="KW-0547">Nucleotide-binding</keyword>
<dbReference type="Gene3D" id="1.10.510.10">
    <property type="entry name" value="Transferase(Phosphotransferase) domain 1"/>
    <property type="match status" value="1"/>
</dbReference>
<reference evidence="10" key="1">
    <citation type="submission" date="2022-10" db="EMBL/GenBank/DDBJ databases">
        <title>Rhodococcus sp.75.</title>
        <authorList>
            <person name="Sun M."/>
        </authorList>
    </citation>
    <scope>NUCLEOTIDE SEQUENCE</scope>
    <source>
        <strain evidence="10">75</strain>
    </source>
</reference>
<dbReference type="PANTHER" id="PTHR43289:SF6">
    <property type="entry name" value="SERINE_THREONINE-PROTEIN KINASE NEKL-3"/>
    <property type="match status" value="1"/>
</dbReference>
<dbReference type="InterPro" id="IPR017441">
    <property type="entry name" value="Protein_kinase_ATP_BS"/>
</dbReference>
<keyword evidence="11" id="KW-1185">Reference proteome</keyword>
<sequence length="817" mass="79841">MWGDDEVDAFAAALQRSGEMVSVDGVDTAPRAVRSTGGVPVVTDGPYLDAEENVGSFSVLDPVDEARALEVVQDYPCLRLFHGGGLEVWPLAGSGRVGSFCSAGPSWGTITRRGHGGHRFDGPPRSPSSSGSGGRHGCGTAPEPVQTTRGVVDVSEPGGTPVGVGTLVGARYRLEERIGGGAMGTVWTATDERLKRVVAVKQVLTPPGATAEQVVEQRELALREGRIAARVNNVHAIAVYDVAVDAGEPWLVMEHLPSSDLAAVIAAEMVLPVTQAAQIGAQVADAMVDVHAAGILHRDIKPANVLVGEGGDGDGIVKLTDFGIAHADGDPRLTDDGTLTGTPAYFAPEVARGAPSTTASDVFSLGATLFACLEGAPPFGRDDDHYVMLRRVAAGVTDPMTRAGAAEPLLARMLAPDPADRPTMAQVRDELAGLAAGRPDAVPEVLAARTRLVPLSHVAAGLGAAAAVGAAVGAASSVGSASSTIAAAGADAAVVGGADAAVVGGADAAVVGGADAAVVGGADAAAAPAAAAAAAPEVAPAGAATTALTTTTAAKAGGFAVLLSKPVLIAASVGAVVLAGGGAVAVLSGSSGTAPSAAAPTSSTQPAPTSSVVTTPAGAEQAVRALLARLPTDPAGALTSAGPSLQGVGPATVAAYFQKGTSWEVVNLSVQDGGTVTTELLTTLRDGSTTTRQVVFTVTTTAAPTAGAATGTVSTPPSPTPGTASVRPGQSPPAGTPTPAALVVDSTQLAALLTAGPPTTAPSSSSTAAPPATGAATGTAPGSASPSPAITPTTIPSSAPAPSTQTATTTPAATTQP</sequence>
<keyword evidence="3" id="KW-0808">Transferase</keyword>
<dbReference type="PROSITE" id="PS00108">
    <property type="entry name" value="PROTEIN_KINASE_ST"/>
    <property type="match status" value="1"/>
</dbReference>
<feature type="region of interest" description="Disordered" evidence="8">
    <location>
        <begin position="754"/>
        <end position="817"/>
    </location>
</feature>
<evidence type="ECO:0000256" key="3">
    <source>
        <dbReference type="ARBA" id="ARBA00022679"/>
    </source>
</evidence>
<dbReference type="PANTHER" id="PTHR43289">
    <property type="entry name" value="MITOGEN-ACTIVATED PROTEIN KINASE KINASE KINASE 20-RELATED"/>
    <property type="match status" value="1"/>
</dbReference>
<accession>A0ABY6NZF0</accession>
<evidence type="ECO:0000259" key="9">
    <source>
        <dbReference type="PROSITE" id="PS50011"/>
    </source>
</evidence>
<evidence type="ECO:0000313" key="10">
    <source>
        <dbReference type="EMBL" id="UZJ24789.1"/>
    </source>
</evidence>
<gene>
    <name evidence="10" type="ORF">RHODO2019_17040</name>
</gene>
<feature type="compositionally biased region" description="Low complexity" evidence="8">
    <location>
        <begin position="706"/>
        <end position="726"/>
    </location>
</feature>
<feature type="region of interest" description="Disordered" evidence="8">
    <location>
        <begin position="594"/>
        <end position="613"/>
    </location>
</feature>
<evidence type="ECO:0000256" key="5">
    <source>
        <dbReference type="ARBA" id="ARBA00022777"/>
    </source>
</evidence>
<feature type="binding site" evidence="7">
    <location>
        <position position="201"/>
    </location>
    <ligand>
        <name>ATP</name>
        <dbReference type="ChEBI" id="CHEBI:30616"/>
    </ligand>
</feature>
<feature type="domain" description="Protein kinase" evidence="9">
    <location>
        <begin position="172"/>
        <end position="434"/>
    </location>
</feature>
<dbReference type="InterPro" id="IPR011009">
    <property type="entry name" value="Kinase-like_dom_sf"/>
</dbReference>
<dbReference type="PROSITE" id="PS00107">
    <property type="entry name" value="PROTEIN_KINASE_ATP"/>
    <property type="match status" value="1"/>
</dbReference>
<dbReference type="SUPFAM" id="SSF54909">
    <property type="entry name" value="Dimeric alpha+beta barrel"/>
    <property type="match status" value="1"/>
</dbReference>
<feature type="region of interest" description="Disordered" evidence="8">
    <location>
        <begin position="112"/>
        <end position="158"/>
    </location>
</feature>
<dbReference type="SUPFAM" id="SSF56112">
    <property type="entry name" value="Protein kinase-like (PK-like)"/>
    <property type="match status" value="1"/>
</dbReference>
<dbReference type="InterPro" id="IPR008271">
    <property type="entry name" value="Ser/Thr_kinase_AS"/>
</dbReference>
<proteinExistence type="predicted"/>
<evidence type="ECO:0000256" key="7">
    <source>
        <dbReference type="PROSITE-ProRule" id="PRU10141"/>
    </source>
</evidence>
<evidence type="ECO:0000256" key="1">
    <source>
        <dbReference type="ARBA" id="ARBA00012513"/>
    </source>
</evidence>
<keyword evidence="6 7" id="KW-0067">ATP-binding</keyword>
<dbReference type="GO" id="GO:0016301">
    <property type="term" value="F:kinase activity"/>
    <property type="evidence" value="ECO:0007669"/>
    <property type="project" value="UniProtKB-KW"/>
</dbReference>
<dbReference type="Pfam" id="PF00069">
    <property type="entry name" value="Pkinase"/>
    <property type="match status" value="1"/>
</dbReference>
<feature type="region of interest" description="Disordered" evidence="8">
    <location>
        <begin position="706"/>
        <end position="740"/>
    </location>
</feature>
<evidence type="ECO:0000256" key="8">
    <source>
        <dbReference type="SAM" id="MobiDB-lite"/>
    </source>
</evidence>
<dbReference type="InterPro" id="IPR011008">
    <property type="entry name" value="Dimeric_a/b-barrel"/>
</dbReference>
<dbReference type="SMART" id="SM00220">
    <property type="entry name" value="S_TKc"/>
    <property type="match status" value="1"/>
</dbReference>
<evidence type="ECO:0000256" key="4">
    <source>
        <dbReference type="ARBA" id="ARBA00022741"/>
    </source>
</evidence>